<protein>
    <submittedName>
        <fullName evidence="1">Aldose 1-epimerase</fullName>
    </submittedName>
</protein>
<dbReference type="RefSeq" id="WP_207870202.1">
    <property type="nucleotide sequence ID" value="NZ_CP062222.1"/>
</dbReference>
<evidence type="ECO:0000313" key="1">
    <source>
        <dbReference type="EMBL" id="QTC91155.1"/>
    </source>
</evidence>
<organism evidence="1 2">
    <name type="scientific">Brevundimonas goettingensis</name>
    <dbReference type="NCBI Taxonomy" id="2774190"/>
    <lineage>
        <taxon>Bacteria</taxon>
        <taxon>Pseudomonadati</taxon>
        <taxon>Pseudomonadota</taxon>
        <taxon>Alphaproteobacteria</taxon>
        <taxon>Caulobacterales</taxon>
        <taxon>Caulobacteraceae</taxon>
        <taxon>Brevundimonas</taxon>
    </lineage>
</organism>
<dbReference type="Gene3D" id="2.70.98.10">
    <property type="match status" value="1"/>
</dbReference>
<proteinExistence type="predicted"/>
<accession>A0A975C3F2</accession>
<dbReference type="Proteomes" id="UP000663918">
    <property type="component" value="Chromosome"/>
</dbReference>
<gene>
    <name evidence="1" type="ORF">IFJ75_18460</name>
</gene>
<dbReference type="InterPro" id="IPR008183">
    <property type="entry name" value="Aldose_1/G6P_1-epimerase"/>
</dbReference>
<dbReference type="GO" id="GO:0016853">
    <property type="term" value="F:isomerase activity"/>
    <property type="evidence" value="ECO:0007669"/>
    <property type="project" value="InterPro"/>
</dbReference>
<dbReference type="InterPro" id="IPR014718">
    <property type="entry name" value="GH-type_carb-bd"/>
</dbReference>
<dbReference type="EMBL" id="CP062222">
    <property type="protein sequence ID" value="QTC91155.1"/>
    <property type="molecule type" value="Genomic_DNA"/>
</dbReference>
<dbReference type="Pfam" id="PF01263">
    <property type="entry name" value="Aldose_epim"/>
    <property type="match status" value="1"/>
</dbReference>
<sequence>MIRLRHGDWSATITLQGGAVAALSKGGEDVLRPTPRGATDILDFACFPLVPYANRIAQGRFSFDGREIRLPVLPRFAPHALHGEGWLGVWTVLEQAADRLTLSFGADGWPWRYEARQTLSLSDDGLRIDLAVINRDTTPMPAGIGLHPYFPRHADSRLDAPATGVWTGEDIVPDRLAPLAEVIDWTDKPVADAPFVDHCFEGWSGEARLSDAAGTTTVRASADRLHIYVPTGEDFLCVEPVSHRPDVFNQAQPGEQGFTVLPPGETLSLWMTIGRD</sequence>
<reference evidence="1" key="1">
    <citation type="submission" date="2020-09" db="EMBL/GenBank/DDBJ databases">
        <title>Brevundimonas sp. LVF2 isolated from a puddle in Goettingen, Germany.</title>
        <authorList>
            <person name="Friedrich I."/>
            <person name="Klassen A."/>
            <person name="Hannes N."/>
            <person name="Schneider D."/>
            <person name="Hertel R."/>
            <person name="Daniel R."/>
        </authorList>
    </citation>
    <scope>NUCLEOTIDE SEQUENCE</scope>
    <source>
        <strain evidence="1">LVF2</strain>
    </source>
</reference>
<evidence type="ECO:0000313" key="2">
    <source>
        <dbReference type="Proteomes" id="UP000663918"/>
    </source>
</evidence>
<keyword evidence="2" id="KW-1185">Reference proteome</keyword>
<name>A0A975C3F2_9CAUL</name>
<dbReference type="InterPro" id="IPR011013">
    <property type="entry name" value="Gal_mutarotase_sf_dom"/>
</dbReference>
<dbReference type="KEGG" id="bgoe:IFJ75_18460"/>
<dbReference type="GO" id="GO:0030246">
    <property type="term" value="F:carbohydrate binding"/>
    <property type="evidence" value="ECO:0007669"/>
    <property type="project" value="InterPro"/>
</dbReference>
<dbReference type="GO" id="GO:0005975">
    <property type="term" value="P:carbohydrate metabolic process"/>
    <property type="evidence" value="ECO:0007669"/>
    <property type="project" value="InterPro"/>
</dbReference>
<dbReference type="CDD" id="cd09021">
    <property type="entry name" value="Aldose_epim_Ec_YphB"/>
    <property type="match status" value="1"/>
</dbReference>
<dbReference type="SUPFAM" id="SSF74650">
    <property type="entry name" value="Galactose mutarotase-like"/>
    <property type="match status" value="1"/>
</dbReference>
<dbReference type="AlphaFoldDB" id="A0A975C3F2"/>